<evidence type="ECO:0008006" key="4">
    <source>
        <dbReference type="Google" id="ProtNLM"/>
    </source>
</evidence>
<evidence type="ECO:0000313" key="3">
    <source>
        <dbReference type="Proteomes" id="UP000273119"/>
    </source>
</evidence>
<protein>
    <recommendedName>
        <fullName evidence="4">Cell wall biosynthesis glycosyltransferase</fullName>
    </recommendedName>
</protein>
<dbReference type="RefSeq" id="WP_121483975.1">
    <property type="nucleotide sequence ID" value="NZ_QQXL01000001.1"/>
</dbReference>
<dbReference type="Pfam" id="PF19461">
    <property type="entry name" value="DUF5998"/>
    <property type="match status" value="1"/>
</dbReference>
<gene>
    <name evidence="2" type="ORF">DWQ67_02450</name>
</gene>
<accession>A0A496PMF0</accession>
<dbReference type="AlphaFoldDB" id="A0A496PMF0"/>
<sequence>MSPSTPAHDPDLLTQLNRVGFYPALIADVLSEELEGAAPLRHLLHLETHVEHAEVHRHATILVLTAQALVILHVDDHQPEDSSEAVANVSAETVALPRVDSVVVSAIYPRPHEHRPGDGPRELTVGIAWSGGSRLDLGPAGCGDPNCEVDHGMSGQSVREDLVVRISADADGAKHLEHARSFARTLRSATSEAAWNPVAERAEHQPAAQPSGRPTAWLSRGNHR</sequence>
<reference evidence="2 3" key="1">
    <citation type="submission" date="2018-07" db="EMBL/GenBank/DDBJ databases">
        <title>Arthrobacter sp. nov., isolated from raw cow's milk with high bacterial count.</title>
        <authorList>
            <person name="Hahne J."/>
            <person name="Isele D."/>
            <person name="Lipski A."/>
        </authorList>
    </citation>
    <scope>NUCLEOTIDE SEQUENCE [LARGE SCALE GENOMIC DNA]</scope>
    <source>
        <strain evidence="2 3">JZ R-183</strain>
    </source>
</reference>
<keyword evidence="3" id="KW-1185">Reference proteome</keyword>
<comment type="caution">
    <text evidence="2">The sequence shown here is derived from an EMBL/GenBank/DDBJ whole genome shotgun (WGS) entry which is preliminary data.</text>
</comment>
<feature type="region of interest" description="Disordered" evidence="1">
    <location>
        <begin position="200"/>
        <end position="224"/>
    </location>
</feature>
<organism evidence="2 3">
    <name type="scientific">Galactobacter caseinivorans</name>
    <dbReference type="NCBI Taxonomy" id="2676123"/>
    <lineage>
        <taxon>Bacteria</taxon>
        <taxon>Bacillati</taxon>
        <taxon>Actinomycetota</taxon>
        <taxon>Actinomycetes</taxon>
        <taxon>Micrococcales</taxon>
        <taxon>Micrococcaceae</taxon>
        <taxon>Galactobacter</taxon>
    </lineage>
</organism>
<dbReference type="Proteomes" id="UP000273119">
    <property type="component" value="Unassembled WGS sequence"/>
</dbReference>
<dbReference type="EMBL" id="QQXL01000001">
    <property type="protein sequence ID" value="RKW71712.1"/>
    <property type="molecule type" value="Genomic_DNA"/>
</dbReference>
<name>A0A496PMF0_9MICC</name>
<evidence type="ECO:0000313" key="2">
    <source>
        <dbReference type="EMBL" id="RKW71712.1"/>
    </source>
</evidence>
<dbReference type="InterPro" id="IPR046040">
    <property type="entry name" value="DUF5998"/>
</dbReference>
<evidence type="ECO:0000256" key="1">
    <source>
        <dbReference type="SAM" id="MobiDB-lite"/>
    </source>
</evidence>
<proteinExistence type="predicted"/>